<gene>
    <name evidence="1" type="ORF">US96_C0041G0004</name>
</gene>
<dbReference type="AlphaFoldDB" id="A0A0G0K5P4"/>
<sequence>MFKDVIAPIQAWLLSQGRCVGCGKELDKGKKTGLKDGTEKIVCECGRVFVHDPKTKKFRRALLEEV</sequence>
<protein>
    <submittedName>
        <fullName evidence="1">Uncharacterized protein</fullName>
    </submittedName>
</protein>
<evidence type="ECO:0000313" key="2">
    <source>
        <dbReference type="Proteomes" id="UP000034181"/>
    </source>
</evidence>
<dbReference type="EMBL" id="LBUZ01000041">
    <property type="protein sequence ID" value="KKQ74097.1"/>
    <property type="molecule type" value="Genomic_DNA"/>
</dbReference>
<accession>A0A0G0K5P4</accession>
<reference evidence="1 2" key="1">
    <citation type="journal article" date="2015" name="Nature">
        <title>rRNA introns, odd ribosomes, and small enigmatic genomes across a large radiation of phyla.</title>
        <authorList>
            <person name="Brown C.T."/>
            <person name="Hug L.A."/>
            <person name="Thomas B.C."/>
            <person name="Sharon I."/>
            <person name="Castelle C.J."/>
            <person name="Singh A."/>
            <person name="Wilkins M.J."/>
            <person name="Williams K.H."/>
            <person name="Banfield J.F."/>
        </authorList>
    </citation>
    <scope>NUCLEOTIDE SEQUENCE [LARGE SCALE GENOMIC DNA]</scope>
</reference>
<name>A0A0G0K5P4_9BACT</name>
<comment type="caution">
    <text evidence="1">The sequence shown here is derived from an EMBL/GenBank/DDBJ whole genome shotgun (WGS) entry which is preliminary data.</text>
</comment>
<organism evidence="1 2">
    <name type="scientific">Candidatus Woesebacteria bacterium GW2011_GWB1_38_5b</name>
    <dbReference type="NCBI Taxonomy" id="1618569"/>
    <lineage>
        <taxon>Bacteria</taxon>
        <taxon>Candidatus Woeseibacteriota</taxon>
    </lineage>
</organism>
<dbReference type="Proteomes" id="UP000034181">
    <property type="component" value="Unassembled WGS sequence"/>
</dbReference>
<evidence type="ECO:0000313" key="1">
    <source>
        <dbReference type="EMBL" id="KKQ74097.1"/>
    </source>
</evidence>
<proteinExistence type="predicted"/>